<keyword evidence="2" id="KW-1185">Reference proteome</keyword>
<name>A0A6S7BH74_9BURK</name>
<dbReference type="EMBL" id="CADIKM010000010">
    <property type="protein sequence ID" value="CAB3788459.1"/>
    <property type="molecule type" value="Genomic_DNA"/>
</dbReference>
<gene>
    <name evidence="1" type="ORF">LMG28138_02613</name>
</gene>
<evidence type="ECO:0000313" key="1">
    <source>
        <dbReference type="EMBL" id="CAB3788459.1"/>
    </source>
</evidence>
<evidence type="ECO:0000313" key="2">
    <source>
        <dbReference type="Proteomes" id="UP000494115"/>
    </source>
</evidence>
<reference evidence="1 2" key="1">
    <citation type="submission" date="2020-04" db="EMBL/GenBank/DDBJ databases">
        <authorList>
            <person name="De Canck E."/>
        </authorList>
    </citation>
    <scope>NUCLEOTIDE SEQUENCE [LARGE SCALE GENOMIC DNA]</scope>
    <source>
        <strain evidence="1 2">LMG 28138</strain>
    </source>
</reference>
<proteinExistence type="predicted"/>
<organism evidence="1 2">
    <name type="scientific">Pararobbsia alpina</name>
    <dbReference type="NCBI Taxonomy" id="621374"/>
    <lineage>
        <taxon>Bacteria</taxon>
        <taxon>Pseudomonadati</taxon>
        <taxon>Pseudomonadota</taxon>
        <taxon>Betaproteobacteria</taxon>
        <taxon>Burkholderiales</taxon>
        <taxon>Burkholderiaceae</taxon>
        <taxon>Pararobbsia</taxon>
    </lineage>
</organism>
<protein>
    <submittedName>
        <fullName evidence="1">Uncharacterized protein</fullName>
    </submittedName>
</protein>
<sequence>MALVPRAFVGSGEIYASVMPLWLCKAQRRLQCFCWQGSRVCAELHRVHAGECRAMQRRGAPRCGVVHDAVAWCAAMGTRPVDHAIATIGGAAALILRPARLIQSLRRKAESTLRQAVGSLIRPAPLRYR</sequence>
<dbReference type="Proteomes" id="UP000494115">
    <property type="component" value="Unassembled WGS sequence"/>
</dbReference>
<dbReference type="AlphaFoldDB" id="A0A6S7BH74"/>
<accession>A0A6S7BH74</accession>